<evidence type="ECO:0000256" key="3">
    <source>
        <dbReference type="ARBA" id="ARBA00022679"/>
    </source>
</evidence>
<reference evidence="9 10" key="1">
    <citation type="journal article" date="2014" name="Antonie Van Leeuwenhoek">
        <title>Roseivivax atlanticus sp. nov., isolated from surface seawater of the Atlantic Ocean.</title>
        <authorList>
            <person name="Li G."/>
            <person name="Lai Q."/>
            <person name="Liu X."/>
            <person name="Sun F."/>
            <person name="Shao Z."/>
        </authorList>
    </citation>
    <scope>NUCLEOTIDE SEQUENCE [LARGE SCALE GENOMIC DNA]</scope>
    <source>
        <strain evidence="9 10">22II-s10s</strain>
    </source>
</reference>
<keyword evidence="2" id="KW-0536">Nodulation</keyword>
<dbReference type="PANTHER" id="PTHR23416">
    <property type="entry name" value="SIALIC ACID SYNTHASE-RELATED"/>
    <property type="match status" value="1"/>
</dbReference>
<evidence type="ECO:0000256" key="6">
    <source>
        <dbReference type="ARBA" id="ARBA00055587"/>
    </source>
</evidence>
<evidence type="ECO:0000256" key="4">
    <source>
        <dbReference type="ARBA" id="ARBA00022737"/>
    </source>
</evidence>
<feature type="domain" description="Maltose/galactoside acetyltransferase" evidence="8">
    <location>
        <begin position="4"/>
        <end position="57"/>
    </location>
</feature>
<dbReference type="PANTHER" id="PTHR23416:SF23">
    <property type="entry name" value="ACETYLTRANSFERASE C18B11.09C-RELATED"/>
    <property type="match status" value="1"/>
</dbReference>
<keyword evidence="5" id="KW-0012">Acyltransferase</keyword>
<dbReference type="InterPro" id="IPR011004">
    <property type="entry name" value="Trimer_LpxA-like_sf"/>
</dbReference>
<dbReference type="InterPro" id="IPR024688">
    <property type="entry name" value="Mac_dom"/>
</dbReference>
<comment type="caution">
    <text evidence="9">The sequence shown here is derived from an EMBL/GenBank/DDBJ whole genome shotgun (WGS) entry which is preliminary data.</text>
</comment>
<evidence type="ECO:0000256" key="1">
    <source>
        <dbReference type="ARBA" id="ARBA00007274"/>
    </source>
</evidence>
<evidence type="ECO:0000256" key="7">
    <source>
        <dbReference type="ARBA" id="ARBA00067695"/>
    </source>
</evidence>
<dbReference type="FunFam" id="2.160.10.10:FF:000025">
    <property type="entry name" value="Hexapeptide-repeat containing-acetyltransferase"/>
    <property type="match status" value="1"/>
</dbReference>
<name>W4HJE8_9RHOB</name>
<keyword evidence="10" id="KW-1185">Reference proteome</keyword>
<evidence type="ECO:0000259" key="8">
    <source>
        <dbReference type="SMART" id="SM01266"/>
    </source>
</evidence>
<evidence type="ECO:0000313" key="9">
    <source>
        <dbReference type="EMBL" id="ETW12533.1"/>
    </source>
</evidence>
<dbReference type="Pfam" id="PF00132">
    <property type="entry name" value="Hexapep"/>
    <property type="match status" value="1"/>
</dbReference>
<dbReference type="GO" id="GO:0005829">
    <property type="term" value="C:cytosol"/>
    <property type="evidence" value="ECO:0007669"/>
    <property type="project" value="TreeGrafter"/>
</dbReference>
<comment type="similarity">
    <text evidence="1">Belongs to the transferase hexapeptide repeat family.</text>
</comment>
<dbReference type="SMART" id="SM01266">
    <property type="entry name" value="Mac"/>
    <property type="match status" value="1"/>
</dbReference>
<organism evidence="9 10">
    <name type="scientific">Roseivivax marinus</name>
    <dbReference type="NCBI Taxonomy" id="1379903"/>
    <lineage>
        <taxon>Bacteria</taxon>
        <taxon>Pseudomonadati</taxon>
        <taxon>Pseudomonadota</taxon>
        <taxon>Alphaproteobacteria</taxon>
        <taxon>Rhodobacterales</taxon>
        <taxon>Roseobacteraceae</taxon>
        <taxon>Roseivivax</taxon>
    </lineage>
</organism>
<keyword evidence="3 9" id="KW-0808">Transferase</keyword>
<dbReference type="PROSITE" id="PS00101">
    <property type="entry name" value="HEXAPEP_TRANSFERASES"/>
    <property type="match status" value="1"/>
</dbReference>
<gene>
    <name evidence="9" type="ORF">ATO8_10964</name>
</gene>
<evidence type="ECO:0000256" key="5">
    <source>
        <dbReference type="ARBA" id="ARBA00023315"/>
    </source>
</evidence>
<dbReference type="GO" id="GO:0016407">
    <property type="term" value="F:acetyltransferase activity"/>
    <property type="evidence" value="ECO:0007669"/>
    <property type="project" value="InterPro"/>
</dbReference>
<dbReference type="AlphaFoldDB" id="W4HJE8"/>
<dbReference type="Gene3D" id="2.160.10.10">
    <property type="entry name" value="Hexapeptide repeat proteins"/>
    <property type="match status" value="1"/>
</dbReference>
<dbReference type="GO" id="GO:0008374">
    <property type="term" value="F:O-acyltransferase activity"/>
    <property type="evidence" value="ECO:0007669"/>
    <property type="project" value="TreeGrafter"/>
</dbReference>
<sequence>MSEREKMCAGELYRPGDTDLAAERRRAQALLRDYNQTIVDDPERIAILDVLLAEIGEGSAIRAPFHVDYGWNITVGRDVFLNFGCVLLDVCAITIGDNTQIGPYCQLLAADHPRDRETRDGGLEFGRPVTIGRNVWIGGGALILPGVTVGDDAVIGAGAVVTRDVAPGATVAGNPARPLERSAQTH</sequence>
<dbReference type="CDD" id="cd03357">
    <property type="entry name" value="LbH_MAT_GAT"/>
    <property type="match status" value="1"/>
</dbReference>
<keyword evidence="4" id="KW-0677">Repeat</keyword>
<dbReference type="Pfam" id="PF12464">
    <property type="entry name" value="Mac"/>
    <property type="match status" value="1"/>
</dbReference>
<dbReference type="Proteomes" id="UP000019063">
    <property type="component" value="Unassembled WGS sequence"/>
</dbReference>
<comment type="function">
    <text evidence="6">Acetyltransferase implicated in the O-acetylation of Nod factors.</text>
</comment>
<dbReference type="InterPro" id="IPR051159">
    <property type="entry name" value="Hexapeptide_acetyltransf"/>
</dbReference>
<dbReference type="STRING" id="1379903.ATO8_10964"/>
<evidence type="ECO:0000313" key="10">
    <source>
        <dbReference type="Proteomes" id="UP000019063"/>
    </source>
</evidence>
<dbReference type="PATRIC" id="fig|1317118.6.peg.2260"/>
<accession>W4HJE8</accession>
<evidence type="ECO:0000256" key="2">
    <source>
        <dbReference type="ARBA" id="ARBA00022458"/>
    </source>
</evidence>
<dbReference type="InterPro" id="IPR001451">
    <property type="entry name" value="Hexapep"/>
</dbReference>
<dbReference type="SUPFAM" id="SSF51161">
    <property type="entry name" value="Trimeric LpxA-like enzymes"/>
    <property type="match status" value="1"/>
</dbReference>
<dbReference type="InterPro" id="IPR018357">
    <property type="entry name" value="Hexapep_transf_CS"/>
</dbReference>
<proteinExistence type="inferred from homology"/>
<dbReference type="RefSeq" id="WP_276202310.1">
    <property type="nucleotide sequence ID" value="NZ_AQQW01000006.1"/>
</dbReference>
<protein>
    <recommendedName>
        <fullName evidence="7">Nodulation protein L</fullName>
    </recommendedName>
</protein>
<dbReference type="eggNOG" id="COG0110">
    <property type="taxonomic scope" value="Bacteria"/>
</dbReference>
<dbReference type="EMBL" id="AQQW01000006">
    <property type="protein sequence ID" value="ETW12533.1"/>
    <property type="molecule type" value="Genomic_DNA"/>
</dbReference>